<accession>A0ABW3X615</accession>
<evidence type="ECO:0000313" key="2">
    <source>
        <dbReference type="Proteomes" id="UP001597058"/>
    </source>
</evidence>
<name>A0ABW3X615_9ACTN</name>
<reference evidence="2" key="1">
    <citation type="journal article" date="2019" name="Int. J. Syst. Evol. Microbiol.">
        <title>The Global Catalogue of Microorganisms (GCM) 10K type strain sequencing project: providing services to taxonomists for standard genome sequencing and annotation.</title>
        <authorList>
            <consortium name="The Broad Institute Genomics Platform"/>
            <consortium name="The Broad Institute Genome Sequencing Center for Infectious Disease"/>
            <person name="Wu L."/>
            <person name="Ma J."/>
        </authorList>
    </citation>
    <scope>NUCLEOTIDE SEQUENCE [LARGE SCALE GENOMIC DNA]</scope>
    <source>
        <strain evidence="2">CGMCC 4.7020</strain>
    </source>
</reference>
<evidence type="ECO:0000313" key="1">
    <source>
        <dbReference type="EMBL" id="MFD1304797.1"/>
    </source>
</evidence>
<comment type="caution">
    <text evidence="1">The sequence shown here is derived from an EMBL/GenBank/DDBJ whole genome shotgun (WGS) entry which is preliminary data.</text>
</comment>
<keyword evidence="2" id="KW-1185">Reference proteome</keyword>
<sequence length="65" mass="7090">MYGHEPVYEHAAVRGQAGVVVPWQAVVLDGWRTGVVVGRWTPPPVRGRRRLGTRPAAVAIFMAAL</sequence>
<proteinExistence type="predicted"/>
<protein>
    <submittedName>
        <fullName evidence="1">Uncharacterized protein</fullName>
    </submittedName>
</protein>
<dbReference type="Proteomes" id="UP001597058">
    <property type="component" value="Unassembled WGS sequence"/>
</dbReference>
<dbReference type="RefSeq" id="WP_381327775.1">
    <property type="nucleotide sequence ID" value="NZ_JBHTMM010000002.1"/>
</dbReference>
<gene>
    <name evidence="1" type="ORF">ACFQ5X_02940</name>
</gene>
<dbReference type="EMBL" id="JBHTMM010000002">
    <property type="protein sequence ID" value="MFD1304797.1"/>
    <property type="molecule type" value="Genomic_DNA"/>
</dbReference>
<organism evidence="1 2">
    <name type="scientific">Streptomyces kaempferi</name>
    <dbReference type="NCBI Taxonomy" id="333725"/>
    <lineage>
        <taxon>Bacteria</taxon>
        <taxon>Bacillati</taxon>
        <taxon>Actinomycetota</taxon>
        <taxon>Actinomycetes</taxon>
        <taxon>Kitasatosporales</taxon>
        <taxon>Streptomycetaceae</taxon>
        <taxon>Streptomyces</taxon>
    </lineage>
</organism>